<sequence length="437" mass="46135">MTIDARWPVSDTRTAEQLAHDREDVGRQVAVLASAQQDIVERIRVRRRSSGDPFVVVTTDDHRTALTAENQLVVEADAEQQGRLGTLLPNWDPDDRPGRSDRRRTRVLRCRTNRTARELRADAERLRGHGITAAVNLLVPLGYVIKGKSYPGVTVAPGPYSPNGAHAPVRVAVVDTGLTDQGRSDAWDTGLVRNGTDELDVVAPKDRIDWFAGHGTFAAGIVRQIAPDCEVVVYRFTGPDGLGSDEAAADMLIQAADDAAGQRLVINASFGAPAVDGVPPLAMREAVEYIHATYPKVLIVASAGNDGADLPLYPAAYPGVKAVGALNADLSPAVFSNRGSWVHCSTVGVGVVSTFVQGLLPPEEGVGADIPFGSDSWATWSGTSFSAPQISGAVAALCGEDAALTPRTAFEQLIGPRPALAGLGKVVHLLPGTPISC</sequence>
<keyword evidence="2 5" id="KW-0645">Protease</keyword>
<evidence type="ECO:0000256" key="3">
    <source>
        <dbReference type="ARBA" id="ARBA00022801"/>
    </source>
</evidence>
<dbReference type="InterPro" id="IPR023828">
    <property type="entry name" value="Peptidase_S8_Ser-AS"/>
</dbReference>
<feature type="active site" description="Charge relay system" evidence="5">
    <location>
        <position position="175"/>
    </location>
</feature>
<evidence type="ECO:0000256" key="5">
    <source>
        <dbReference type="PROSITE-ProRule" id="PRU01240"/>
    </source>
</evidence>
<dbReference type="Proteomes" id="UP000182486">
    <property type="component" value="Unassembled WGS sequence"/>
</dbReference>
<feature type="domain" description="Peptidase S8/S53" evidence="6">
    <location>
        <begin position="169"/>
        <end position="408"/>
    </location>
</feature>
<keyword evidence="8" id="KW-1185">Reference proteome</keyword>
<evidence type="ECO:0000313" key="7">
    <source>
        <dbReference type="EMBL" id="OJF09456.1"/>
    </source>
</evidence>
<dbReference type="SUPFAM" id="SSF52743">
    <property type="entry name" value="Subtilisin-like"/>
    <property type="match status" value="1"/>
</dbReference>
<dbReference type="PANTHER" id="PTHR43806:SF11">
    <property type="entry name" value="CEREVISIN-RELATED"/>
    <property type="match status" value="1"/>
</dbReference>
<dbReference type="PRINTS" id="PR00723">
    <property type="entry name" value="SUBTILISIN"/>
</dbReference>
<protein>
    <recommendedName>
        <fullName evidence="6">Peptidase S8/S53 domain-containing protein</fullName>
    </recommendedName>
</protein>
<evidence type="ECO:0000259" key="6">
    <source>
        <dbReference type="Pfam" id="PF00082"/>
    </source>
</evidence>
<comment type="similarity">
    <text evidence="1 5">Belongs to the peptidase S8 family.</text>
</comment>
<accession>A0A1K0F9P3</accession>
<dbReference type="InterPro" id="IPR015500">
    <property type="entry name" value="Peptidase_S8_subtilisin-rel"/>
</dbReference>
<dbReference type="CDD" id="cd00306">
    <property type="entry name" value="Peptidases_S8_S53"/>
    <property type="match status" value="1"/>
</dbReference>
<evidence type="ECO:0000256" key="4">
    <source>
        <dbReference type="ARBA" id="ARBA00022825"/>
    </source>
</evidence>
<dbReference type="AlphaFoldDB" id="A0A1K0F9P3"/>
<keyword evidence="4 5" id="KW-0720">Serine protease</keyword>
<keyword evidence="3 5" id="KW-0378">Hydrolase</keyword>
<dbReference type="EMBL" id="MEIA01000566">
    <property type="protein sequence ID" value="OJF09456.1"/>
    <property type="molecule type" value="Genomic_DNA"/>
</dbReference>
<gene>
    <name evidence="7" type="ORF">BG844_37510</name>
</gene>
<proteinExistence type="inferred from homology"/>
<dbReference type="PROSITE" id="PS51892">
    <property type="entry name" value="SUBTILASE"/>
    <property type="match status" value="1"/>
</dbReference>
<organism evidence="7 8">
    <name type="scientific">Couchioplanes caeruleus subsp. caeruleus</name>
    <dbReference type="NCBI Taxonomy" id="56427"/>
    <lineage>
        <taxon>Bacteria</taxon>
        <taxon>Bacillati</taxon>
        <taxon>Actinomycetota</taxon>
        <taxon>Actinomycetes</taxon>
        <taxon>Micromonosporales</taxon>
        <taxon>Micromonosporaceae</taxon>
        <taxon>Couchioplanes</taxon>
    </lineage>
</organism>
<dbReference type="Gene3D" id="3.40.50.200">
    <property type="entry name" value="Peptidase S8/S53 domain"/>
    <property type="match status" value="1"/>
</dbReference>
<dbReference type="InterPro" id="IPR036852">
    <property type="entry name" value="Peptidase_S8/S53_dom_sf"/>
</dbReference>
<feature type="active site" description="Charge relay system" evidence="5">
    <location>
        <position position="214"/>
    </location>
</feature>
<comment type="caution">
    <text evidence="7">The sequence shown here is derived from an EMBL/GenBank/DDBJ whole genome shotgun (WGS) entry which is preliminary data.</text>
</comment>
<feature type="active site" description="Charge relay system" evidence="5">
    <location>
        <position position="384"/>
    </location>
</feature>
<dbReference type="InterPro" id="IPR050131">
    <property type="entry name" value="Peptidase_S8_subtilisin-like"/>
</dbReference>
<dbReference type="InterPro" id="IPR000209">
    <property type="entry name" value="Peptidase_S8/S53_dom"/>
</dbReference>
<dbReference type="PROSITE" id="PS00138">
    <property type="entry name" value="SUBTILASE_SER"/>
    <property type="match status" value="1"/>
</dbReference>
<reference evidence="7 8" key="1">
    <citation type="submission" date="2016-09" db="EMBL/GenBank/DDBJ databases">
        <title>Couchioplanes caeruleus draft genome sequence.</title>
        <authorList>
            <person name="Sheehan J."/>
            <person name="Caffrey P."/>
        </authorList>
    </citation>
    <scope>NUCLEOTIDE SEQUENCE [LARGE SCALE GENOMIC DNA]</scope>
    <source>
        <strain evidence="7 8">DSM 43634</strain>
    </source>
</reference>
<evidence type="ECO:0000313" key="8">
    <source>
        <dbReference type="Proteomes" id="UP000182486"/>
    </source>
</evidence>
<dbReference type="GO" id="GO:0006508">
    <property type="term" value="P:proteolysis"/>
    <property type="evidence" value="ECO:0007669"/>
    <property type="project" value="UniProtKB-KW"/>
</dbReference>
<dbReference type="RefSeq" id="WP_071810218.1">
    <property type="nucleotide sequence ID" value="NZ_MEIA01000566.1"/>
</dbReference>
<dbReference type="GO" id="GO:0004252">
    <property type="term" value="F:serine-type endopeptidase activity"/>
    <property type="evidence" value="ECO:0007669"/>
    <property type="project" value="UniProtKB-UniRule"/>
</dbReference>
<evidence type="ECO:0000256" key="2">
    <source>
        <dbReference type="ARBA" id="ARBA00022670"/>
    </source>
</evidence>
<name>A0A1K0F9P3_9ACTN</name>
<dbReference type="Pfam" id="PF00082">
    <property type="entry name" value="Peptidase_S8"/>
    <property type="match status" value="1"/>
</dbReference>
<dbReference type="PANTHER" id="PTHR43806">
    <property type="entry name" value="PEPTIDASE S8"/>
    <property type="match status" value="1"/>
</dbReference>
<evidence type="ECO:0000256" key="1">
    <source>
        <dbReference type="ARBA" id="ARBA00011073"/>
    </source>
</evidence>